<dbReference type="Gene3D" id="2.60.40.10">
    <property type="entry name" value="Immunoglobulins"/>
    <property type="match status" value="1"/>
</dbReference>
<feature type="signal peptide" evidence="1">
    <location>
        <begin position="1"/>
        <end position="24"/>
    </location>
</feature>
<dbReference type="InterPro" id="IPR011250">
    <property type="entry name" value="OMP/PagP_B-barrel"/>
</dbReference>
<reference evidence="3" key="1">
    <citation type="journal article" date="2019" name="Int. J. Syst. Evol. Microbiol.">
        <title>The Global Catalogue of Microorganisms (GCM) 10K type strain sequencing project: providing services to taxonomists for standard genome sequencing and annotation.</title>
        <authorList>
            <consortium name="The Broad Institute Genomics Platform"/>
            <consortium name="The Broad Institute Genome Sequencing Center for Infectious Disease"/>
            <person name="Wu L."/>
            <person name="Ma J."/>
        </authorList>
    </citation>
    <scope>NUCLEOTIDE SEQUENCE [LARGE SCALE GENOMIC DNA]</scope>
    <source>
        <strain evidence="3">CGMCC 1.15772</strain>
    </source>
</reference>
<sequence length="1597" mass="172900">MKLTKKRTLLGLTALLLAAAPAHAQQIDTSLPLTSVGDRLMWSVGDQTLTLNVPVSGRVRLDLYSPRVDQRDYRSDTYYGDEQYDGNTGAVATTFTLQSLDGKTLLTRTFTPGPHGWETLLDEDLPAGQYRVLAQTQGNGKNTFALRLTGVSAAVSADHLTVNVHSEQWTPVVNVRTDGDGYSLRMYDGDGAGELEARLRYPDGHTEPVAVSGDLEWTAITIPEAAGHYVVELRQVPGAVQYSNTVGFSLHRAEVLVPLTLTQVDETGLLEITAELLLPSGNRPTSVDVEVADQAMRVNGEFQQRVKAGRYPVEVAPVPGAAVTSDKPAADVPRNGVGKVHIQVRPEVALKLEVDKPQVCMGDVVTLTAQASTAYREALPLDLQLQAGGLRLAGAAQKTGTFQAGVDGVLRLEGVAEQTGTVTVRARLGDWNQEQVQTIEVLPQSTALQLRREIPQGVQPGETATVRLLLTNTGTQPAEYDLTEAVSGATVLDSASFKGTLAAGETRELSYQVRADAAGDVTLQSSLNSGVCAVTQNSSGVLRVAAPPTVQRSSEVYLPFDAPVQAKTLIVAHRIPAGATYQMGSARLDDRPLEDPIQGPNGTLYWPIEAQTRGAIHYSLGHTEALPELPKASLIARYNAERLEVLEGDFDSPDFSNAKTITTRAATENPGGIKLPLNGTVYRNRDKISLTVELPVGQTPQLTVNGKAVDESQLGTNTQDGPRGVQRLTYVGVQLTPGANVIRLGDEQIEVVFAGVTRSVELTPVQLVADGSTPIRVKVRVLDEFGTPTSQPSLTVKTNLEPYIRDGRVTEAGYQVTLIDGEGELVLRPQSLPTPLELRFLVNDKVITKRFELVPDRNRFGVGLVSATLGLDGNIDLESDLTWTARAYYEGPMQDGKLFVAADKDGLANDRNPNERYPISGDASVHTVPLQGIDPVAAIYDHPGFRAAYQRTQVPLTVLPVGETMTALTVETKQNPRFAGFAAYLPADRIVEEPYTPDGTRILRLRQGGISESSESLQVVTYERLTGKELGRVTLRRYVDYTIDNYTGIVTLIQPLDMVTPDFDTVRVLATYRLTDKLQNREWAYGAEATYNTEQVKFGVGAVQMDDKLTYGARATFDNKDGVKADARVAYAGGVQASLDAEAQLREKDRASLQVRYQDEQYDGLNEFTPGLSVAGKYHAEFSDLLSGDLSADYRRDATVEQGNIRGYVDYRLRPFTAGAGLRYAFGDQEGLSAIGRVGYNLDPLSVSLEHEQPLTGNVKAVTTFGTRYRVSENVSLGLQDKYTWGEGHRAILGLDSRVGNTNYSVGYELPTADGDGNRARFGVQTSLPLNERTTLGLRGSVLYDIPLSRWDVGAGADVLFKADYYTATAGVDVNWRPNKDGDNEFGTVLRGGVTGSLSEHLTLSADGLADLRASGNGYRLGLGYGYRNRNLSSLGYARYVDGTLAGDRPQFLTGVSAEYRMPTWAVRAGADTRLLLNDANSFTAQGFLGGTAYITDYFGVGAWGRVLTQPATDTVLTGYGIEASLRALPGTWLSAGYNFAGFEGLPSAYTYTKPGAYVRLDLILDETLLGQDTEDRQVAPVRSEAEQAETVKLVRP</sequence>
<proteinExistence type="predicted"/>
<gene>
    <name evidence="2" type="ORF">ACFP81_07120</name>
</gene>
<feature type="chain" id="PRO_5046046571" evidence="1">
    <location>
        <begin position="25"/>
        <end position="1597"/>
    </location>
</feature>
<dbReference type="RefSeq" id="WP_380082817.1">
    <property type="nucleotide sequence ID" value="NZ_JBHSWD010000001.1"/>
</dbReference>
<keyword evidence="3" id="KW-1185">Reference proteome</keyword>
<dbReference type="SUPFAM" id="SSF56925">
    <property type="entry name" value="OMPA-like"/>
    <property type="match status" value="1"/>
</dbReference>
<evidence type="ECO:0000256" key="1">
    <source>
        <dbReference type="SAM" id="SignalP"/>
    </source>
</evidence>
<dbReference type="Proteomes" id="UP001596297">
    <property type="component" value="Unassembled WGS sequence"/>
</dbReference>
<dbReference type="EMBL" id="JBHSWD010000001">
    <property type="protein sequence ID" value="MFC6591806.1"/>
    <property type="molecule type" value="Genomic_DNA"/>
</dbReference>
<evidence type="ECO:0000313" key="3">
    <source>
        <dbReference type="Proteomes" id="UP001596297"/>
    </source>
</evidence>
<protein>
    <submittedName>
        <fullName evidence="2">DUF11 domain-containing protein</fullName>
    </submittedName>
</protein>
<organism evidence="2 3">
    <name type="scientific">Deinococcus lacus</name>
    <dbReference type="NCBI Taxonomy" id="392561"/>
    <lineage>
        <taxon>Bacteria</taxon>
        <taxon>Thermotogati</taxon>
        <taxon>Deinococcota</taxon>
        <taxon>Deinococci</taxon>
        <taxon>Deinococcales</taxon>
        <taxon>Deinococcaceae</taxon>
        <taxon>Deinococcus</taxon>
    </lineage>
</organism>
<comment type="caution">
    <text evidence="2">The sequence shown here is derived from an EMBL/GenBank/DDBJ whole genome shotgun (WGS) entry which is preliminary data.</text>
</comment>
<dbReference type="InterPro" id="IPR013783">
    <property type="entry name" value="Ig-like_fold"/>
</dbReference>
<accession>A0ABW1YBY0</accession>
<keyword evidence="1" id="KW-0732">Signal</keyword>
<name>A0ABW1YBY0_9DEIO</name>
<evidence type="ECO:0000313" key="2">
    <source>
        <dbReference type="EMBL" id="MFC6591806.1"/>
    </source>
</evidence>